<dbReference type="Proteomes" id="UP000051330">
    <property type="component" value="Unassembled WGS sequence"/>
</dbReference>
<comment type="caution">
    <text evidence="2">The sequence shown here is derived from an EMBL/GenBank/DDBJ whole genome shotgun (WGS) entry which is preliminary data.</text>
</comment>
<keyword evidence="3" id="KW-1185">Reference proteome</keyword>
<dbReference type="STRING" id="1423792.FD09_GL001773"/>
<evidence type="ECO:0000313" key="3">
    <source>
        <dbReference type="Proteomes" id="UP000051330"/>
    </source>
</evidence>
<reference evidence="2 3" key="1">
    <citation type="journal article" date="2015" name="Genome Announc.">
        <title>Expanding the biotechnology potential of lactobacilli through comparative genomics of 213 strains and associated genera.</title>
        <authorList>
            <person name="Sun Z."/>
            <person name="Harris H.M."/>
            <person name="McCann A."/>
            <person name="Guo C."/>
            <person name="Argimon S."/>
            <person name="Zhang W."/>
            <person name="Yang X."/>
            <person name="Jeffery I.B."/>
            <person name="Cooney J.C."/>
            <person name="Kagawa T.F."/>
            <person name="Liu W."/>
            <person name="Song Y."/>
            <person name="Salvetti E."/>
            <person name="Wrobel A."/>
            <person name="Rasinkangas P."/>
            <person name="Parkhill J."/>
            <person name="Rea M.C."/>
            <person name="O'Sullivan O."/>
            <person name="Ritari J."/>
            <person name="Douillard F.P."/>
            <person name="Paul Ross R."/>
            <person name="Yang R."/>
            <person name="Briner A.E."/>
            <person name="Felis G.E."/>
            <person name="de Vos W.M."/>
            <person name="Barrangou R."/>
            <person name="Klaenhammer T.R."/>
            <person name="Caufield P.W."/>
            <person name="Cui Y."/>
            <person name="Zhang H."/>
            <person name="O'Toole P.W."/>
        </authorList>
    </citation>
    <scope>NUCLEOTIDE SEQUENCE [LARGE SCALE GENOMIC DNA]</scope>
    <source>
        <strain evidence="2 3">DSM 12744</strain>
    </source>
</reference>
<protein>
    <submittedName>
        <fullName evidence="2">Uncharacterized protein</fullName>
    </submittedName>
</protein>
<gene>
    <name evidence="2" type="ORF">FD09_GL001773</name>
</gene>
<dbReference type="EMBL" id="AZEC01000003">
    <property type="protein sequence ID" value="KRL13745.1"/>
    <property type="molecule type" value="Genomic_DNA"/>
</dbReference>
<evidence type="ECO:0000313" key="2">
    <source>
        <dbReference type="EMBL" id="KRL13745.1"/>
    </source>
</evidence>
<dbReference type="AlphaFoldDB" id="A0A0R1N0K3"/>
<organism evidence="2 3">
    <name type="scientific">Schleiferilactobacillus perolens DSM 12744</name>
    <dbReference type="NCBI Taxonomy" id="1423792"/>
    <lineage>
        <taxon>Bacteria</taxon>
        <taxon>Bacillati</taxon>
        <taxon>Bacillota</taxon>
        <taxon>Bacilli</taxon>
        <taxon>Lactobacillales</taxon>
        <taxon>Lactobacillaceae</taxon>
        <taxon>Schleiferilactobacillus</taxon>
    </lineage>
</organism>
<feature type="transmembrane region" description="Helical" evidence="1">
    <location>
        <begin position="33"/>
        <end position="52"/>
    </location>
</feature>
<keyword evidence="1" id="KW-1133">Transmembrane helix</keyword>
<dbReference type="PATRIC" id="fig|1423792.3.peg.1797"/>
<keyword evidence="1" id="KW-0472">Membrane</keyword>
<accession>A0A0R1N0K3</accession>
<proteinExistence type="predicted"/>
<sequence length="67" mass="7918">MSDRRKKYLLWSLAVIAVSVLHAVVPTTYTLLAQIFVAVLALYKLLALDHTFDHPRDRREWRKRRKA</sequence>
<name>A0A0R1N0K3_9LACO</name>
<keyword evidence="1" id="KW-0812">Transmembrane</keyword>
<evidence type="ECO:0000256" key="1">
    <source>
        <dbReference type="SAM" id="Phobius"/>
    </source>
</evidence>
<dbReference type="RefSeq" id="WP_057818595.1">
    <property type="nucleotide sequence ID" value="NZ_AZEC01000003.1"/>
</dbReference>